<evidence type="ECO:0000313" key="3">
    <source>
        <dbReference type="Proteomes" id="UP000325788"/>
    </source>
</evidence>
<protein>
    <submittedName>
        <fullName evidence="2">Uncharacterized protein</fullName>
    </submittedName>
</protein>
<evidence type="ECO:0000256" key="1">
    <source>
        <dbReference type="SAM" id="Coils"/>
    </source>
</evidence>
<name>A0A5N4WCA0_9GAMM</name>
<sequence length="250" mass="29622">MPRIFLILGLATTVVFGGLFYQYYEQQKEATQLEQYQKVLYEKTDLIYAQAKDWDNPINVDVTDARLQGDYKVMASFVLSQMIQSAEARNAYLRELKAIHWDEFLNIERLNKDKKQNYQETDLMLQQAHALATEYQVKIEQAQQNALEQAKQLPIQSRYRHQLAENLRESEKQNEALALFEIEKQVLEKADQIFLVLKNNRWQSKNNTFMFYDDAALKQFNTLYQDVLKLNAQMQQIQQKNQQALEQKHE</sequence>
<organism evidence="2 3">
    <name type="scientific">Acinetobacter tandoii</name>
    <dbReference type="NCBI Taxonomy" id="202954"/>
    <lineage>
        <taxon>Bacteria</taxon>
        <taxon>Pseudomonadati</taxon>
        <taxon>Pseudomonadota</taxon>
        <taxon>Gammaproteobacteria</taxon>
        <taxon>Moraxellales</taxon>
        <taxon>Moraxellaceae</taxon>
        <taxon>Acinetobacter</taxon>
    </lineage>
</organism>
<keyword evidence="1" id="KW-0175">Coiled coil</keyword>
<dbReference type="EMBL" id="VXLD01000004">
    <property type="protein sequence ID" value="KAB1855927.1"/>
    <property type="molecule type" value="Genomic_DNA"/>
</dbReference>
<dbReference type="RefSeq" id="WP_016168426.1">
    <property type="nucleotide sequence ID" value="NZ_BBNK01000003.1"/>
</dbReference>
<feature type="coiled-coil region" evidence="1">
    <location>
        <begin position="125"/>
        <end position="152"/>
    </location>
</feature>
<evidence type="ECO:0000313" key="2">
    <source>
        <dbReference type="EMBL" id="KAB1855927.1"/>
    </source>
</evidence>
<gene>
    <name evidence="2" type="ORF">F4W09_09000</name>
</gene>
<dbReference type="AlphaFoldDB" id="A0A5N4WCA0"/>
<dbReference type="Proteomes" id="UP000325788">
    <property type="component" value="Unassembled WGS sequence"/>
</dbReference>
<comment type="caution">
    <text evidence="2">The sequence shown here is derived from an EMBL/GenBank/DDBJ whole genome shotgun (WGS) entry which is preliminary data.</text>
</comment>
<accession>A0A5N4WCA0</accession>
<reference evidence="2 3" key="1">
    <citation type="submission" date="2019-09" db="EMBL/GenBank/DDBJ databases">
        <title>Draft genome sequence of Acinetobacter tandoii W4-4-4 isolated from environmental water sample.</title>
        <authorList>
            <person name="Wee S.K."/>
            <person name="Yan B."/>
            <person name="Mustaffa S.B."/>
            <person name="Yap E.P.H."/>
        </authorList>
    </citation>
    <scope>NUCLEOTIDE SEQUENCE [LARGE SCALE GENOMIC DNA]</scope>
    <source>
        <strain evidence="2 3">W4-4-4</strain>
    </source>
</reference>
<proteinExistence type="predicted"/>